<name>A0A109QWI5_9MICO</name>
<evidence type="ECO:0000313" key="2">
    <source>
        <dbReference type="EMBL" id="AMB58099.1"/>
    </source>
</evidence>
<sequence length="343" mass="35521">MILAAAVAVSGCSSVAGSGTAAPGAGSGTGAPADTAASGDVLLSQEDSPLAAFAPLIWGGPGAFAFSGDAAIEALLAPCMRDAGFEYTLPAGDGVSPMLGPVGAAERATEEWVERNGYGLAHSLSAMEALMEAAIEYVDPNEEYLSSLSESEASAYFEALYGPGATDEDWEAMREAGPDDYDWESAGCYGSATLQTQNAGTDAYSDPKYQNLLASMGSVYVGLYSDPSLQALERSWASCMADAGYSGFTAKQDAFNFVAEAQGGISDTLEYDSEGGVSFGAGQEAVAAATQLEIDVALADFHCAEALDYAQKTLKVQFALEARFVDDNRAELDALRAEYPAMQ</sequence>
<dbReference type="OrthoDB" id="3403621at2"/>
<feature type="signal peptide" evidence="1">
    <location>
        <begin position="1"/>
        <end position="21"/>
    </location>
</feature>
<dbReference type="AlphaFoldDB" id="A0A109QWI5"/>
<reference evidence="3" key="2">
    <citation type="submission" date="2016-01" db="EMBL/GenBank/DDBJ databases">
        <title>First complete genome sequence of a species in the genus Microterricola, an extremophilic cold active enzyme producing strain ERGS5:02 isolated from Sikkim Himalaya.</title>
        <authorList>
            <person name="Kumar R."/>
            <person name="Singh D."/>
            <person name="Swarnkar M.K."/>
        </authorList>
    </citation>
    <scope>NUCLEOTIDE SEQUENCE [LARGE SCALE GENOMIC DNA]</scope>
    <source>
        <strain evidence="3">ERGS5:02</strain>
    </source>
</reference>
<dbReference type="KEGG" id="mvd:AWU67_03605"/>
<reference evidence="2 3" key="1">
    <citation type="journal article" date="2016" name="J. Biotechnol.">
        <title>First complete genome sequence of a species in the genus Microterricola, an extremophilic cold active enzyme producing bacterial strain ERGS5:02 isolated from Sikkim Himalaya.</title>
        <authorList>
            <person name="Himanshu"/>
            <person name="Swarnkar M.K."/>
            <person name="Singh D."/>
            <person name="Kumar R."/>
        </authorList>
    </citation>
    <scope>NUCLEOTIDE SEQUENCE [LARGE SCALE GENOMIC DNA]</scope>
    <source>
        <strain evidence="2 3">ERGS5:02</strain>
    </source>
</reference>
<evidence type="ECO:0000256" key="1">
    <source>
        <dbReference type="SAM" id="SignalP"/>
    </source>
</evidence>
<evidence type="ECO:0000313" key="3">
    <source>
        <dbReference type="Proteomes" id="UP000058305"/>
    </source>
</evidence>
<keyword evidence="1" id="KW-0732">Signal</keyword>
<gene>
    <name evidence="2" type="ORF">AWU67_03605</name>
</gene>
<dbReference type="Proteomes" id="UP000058305">
    <property type="component" value="Chromosome"/>
</dbReference>
<protein>
    <submittedName>
        <fullName evidence="2">Uncharacterized protein</fullName>
    </submittedName>
</protein>
<dbReference type="EMBL" id="CP014145">
    <property type="protein sequence ID" value="AMB58099.1"/>
    <property type="molecule type" value="Genomic_DNA"/>
</dbReference>
<organism evidence="2 3">
    <name type="scientific">Microterricola viridarii</name>
    <dbReference type="NCBI Taxonomy" id="412690"/>
    <lineage>
        <taxon>Bacteria</taxon>
        <taxon>Bacillati</taxon>
        <taxon>Actinomycetota</taxon>
        <taxon>Actinomycetes</taxon>
        <taxon>Micrococcales</taxon>
        <taxon>Microbacteriaceae</taxon>
        <taxon>Microterricola</taxon>
    </lineage>
</organism>
<accession>A0A109QWI5</accession>
<feature type="chain" id="PRO_5007140134" evidence="1">
    <location>
        <begin position="22"/>
        <end position="343"/>
    </location>
</feature>
<keyword evidence="3" id="KW-1185">Reference proteome</keyword>
<dbReference type="RefSeq" id="WP_067226794.1">
    <property type="nucleotide sequence ID" value="NZ_CP014145.1"/>
</dbReference>
<proteinExistence type="predicted"/>